<name>A0A9P6KP77_9PLEO</name>
<comment type="caution">
    <text evidence="2">The sequence shown here is derived from an EMBL/GenBank/DDBJ whole genome shotgun (WGS) entry which is preliminary data.</text>
</comment>
<keyword evidence="3" id="KW-1185">Reference proteome</keyword>
<protein>
    <submittedName>
        <fullName evidence="2">Uncharacterized protein</fullName>
    </submittedName>
</protein>
<evidence type="ECO:0000256" key="1">
    <source>
        <dbReference type="SAM" id="MobiDB-lite"/>
    </source>
</evidence>
<organism evidence="2 3">
    <name type="scientific">Paraphaeosphaeria minitans</name>
    <dbReference type="NCBI Taxonomy" id="565426"/>
    <lineage>
        <taxon>Eukaryota</taxon>
        <taxon>Fungi</taxon>
        <taxon>Dikarya</taxon>
        <taxon>Ascomycota</taxon>
        <taxon>Pezizomycotina</taxon>
        <taxon>Dothideomycetes</taxon>
        <taxon>Pleosporomycetidae</taxon>
        <taxon>Pleosporales</taxon>
        <taxon>Massarineae</taxon>
        <taxon>Didymosphaeriaceae</taxon>
        <taxon>Paraphaeosphaeria</taxon>
    </lineage>
</organism>
<feature type="compositionally biased region" description="Low complexity" evidence="1">
    <location>
        <begin position="62"/>
        <end position="73"/>
    </location>
</feature>
<dbReference type="OrthoDB" id="10582613at2759"/>
<gene>
    <name evidence="2" type="ORF">PMIN01_07281</name>
</gene>
<dbReference type="Proteomes" id="UP000756921">
    <property type="component" value="Unassembled WGS sequence"/>
</dbReference>
<evidence type="ECO:0000313" key="3">
    <source>
        <dbReference type="Proteomes" id="UP000756921"/>
    </source>
</evidence>
<dbReference type="EMBL" id="WJXW01000007">
    <property type="protein sequence ID" value="KAF9734378.1"/>
    <property type="molecule type" value="Genomic_DNA"/>
</dbReference>
<feature type="region of interest" description="Disordered" evidence="1">
    <location>
        <begin position="57"/>
        <end position="88"/>
    </location>
</feature>
<reference evidence="2" key="1">
    <citation type="journal article" date="2020" name="Mol. Plant Microbe Interact.">
        <title>Genome Sequence of the Biocontrol Agent Coniothyrium minitans strain Conio (IMI 134523).</title>
        <authorList>
            <person name="Patel D."/>
            <person name="Shittu T.A."/>
            <person name="Baroncelli R."/>
            <person name="Muthumeenakshi S."/>
            <person name="Osborne T.H."/>
            <person name="Janganan T.K."/>
            <person name="Sreenivasaprasad S."/>
        </authorList>
    </citation>
    <scope>NUCLEOTIDE SEQUENCE</scope>
    <source>
        <strain evidence="2">Conio</strain>
    </source>
</reference>
<accession>A0A9P6KP77</accession>
<dbReference type="AlphaFoldDB" id="A0A9P6KP77"/>
<proteinExistence type="predicted"/>
<sequence length="199" mass="20795">MRQAGWDGEVTSTRVEKQGADALYTQAVVLSAAGDGEGGGEGGEALVRMGMGREGATAGCTSPLAPSSARLPPWQSGRVAERQSQRRRKGAVQGSLFVLTVRAGLAHSLPMLPPAASHAPGRQSCPPRRAGFFHWPAAHHGAAAFGALRSEPACRARQCWDAASNSNVQARARARARVASGALGQVMQLPATSNRQPWP</sequence>
<evidence type="ECO:0000313" key="2">
    <source>
        <dbReference type="EMBL" id="KAF9734378.1"/>
    </source>
</evidence>